<name>A0ABR7YU18_9SPHI</name>
<protein>
    <submittedName>
        <fullName evidence="1">Uncharacterized protein</fullName>
    </submittedName>
</protein>
<comment type="caution">
    <text evidence="1">The sequence shown here is derived from an EMBL/GenBank/DDBJ whole genome shotgun (WGS) entry which is preliminary data.</text>
</comment>
<dbReference type="Proteomes" id="UP000602759">
    <property type="component" value="Unassembled WGS sequence"/>
</dbReference>
<proteinExistence type="predicted"/>
<accession>A0ABR7YU18</accession>
<evidence type="ECO:0000313" key="1">
    <source>
        <dbReference type="EMBL" id="MBD1434721.1"/>
    </source>
</evidence>
<organism evidence="1 2">
    <name type="scientific">Sphingobacterium micropteri</name>
    <dbReference type="NCBI Taxonomy" id="2763501"/>
    <lineage>
        <taxon>Bacteria</taxon>
        <taxon>Pseudomonadati</taxon>
        <taxon>Bacteroidota</taxon>
        <taxon>Sphingobacteriia</taxon>
        <taxon>Sphingobacteriales</taxon>
        <taxon>Sphingobacteriaceae</taxon>
        <taxon>Sphingobacterium</taxon>
    </lineage>
</organism>
<sequence length="134" mass="16063">MDAEFNWLLHYKRSYEEYKGKAEKYKHYENKRDSMYTLYRDQIEIIRNAPDKYLSHINGAIAQNKVEYDGPPRIRYSYSAPSMPFDLTLHSIDRLDLYKIIKKHIFERRDTLLPEKTEAYIEAGGDRPGYKVTF</sequence>
<gene>
    <name evidence="1" type="ORF">H8B06_17985</name>
</gene>
<dbReference type="RefSeq" id="WP_190995581.1">
    <property type="nucleotide sequence ID" value="NZ_JACOIK010000014.1"/>
</dbReference>
<dbReference type="EMBL" id="JACOIK010000014">
    <property type="protein sequence ID" value="MBD1434721.1"/>
    <property type="molecule type" value="Genomic_DNA"/>
</dbReference>
<reference evidence="1 2" key="1">
    <citation type="submission" date="2020-08" db="EMBL/GenBank/DDBJ databases">
        <title>Sphingobacterium sp. DN00404 isolated from aquaculture water.</title>
        <authorList>
            <person name="Zhang M."/>
        </authorList>
    </citation>
    <scope>NUCLEOTIDE SEQUENCE [LARGE SCALE GENOMIC DNA]</scope>
    <source>
        <strain evidence="1 2">DN00404</strain>
    </source>
</reference>
<evidence type="ECO:0000313" key="2">
    <source>
        <dbReference type="Proteomes" id="UP000602759"/>
    </source>
</evidence>
<keyword evidence="2" id="KW-1185">Reference proteome</keyword>